<protein>
    <submittedName>
        <fullName evidence="2">Uncharacterized protein</fullName>
    </submittedName>
</protein>
<dbReference type="EMBL" id="BGPR01005272">
    <property type="protein sequence ID" value="GBN08582.1"/>
    <property type="molecule type" value="Genomic_DNA"/>
</dbReference>
<evidence type="ECO:0000313" key="3">
    <source>
        <dbReference type="Proteomes" id="UP000499080"/>
    </source>
</evidence>
<sequence length="122" mass="13382">MHNLNIEEATTKELLISLREIINGGTISISKEGRTIFREHLKKDLAAIAKKLVDVIERNQNVFNSTVKETADSSSNTTVDVREIDIQSNENSLSPDPSAPSKNTPSKDTGAQTIKSYLEAAK</sequence>
<organism evidence="2 3">
    <name type="scientific">Araneus ventricosus</name>
    <name type="common">Orbweaver spider</name>
    <name type="synonym">Epeira ventricosa</name>
    <dbReference type="NCBI Taxonomy" id="182803"/>
    <lineage>
        <taxon>Eukaryota</taxon>
        <taxon>Metazoa</taxon>
        <taxon>Ecdysozoa</taxon>
        <taxon>Arthropoda</taxon>
        <taxon>Chelicerata</taxon>
        <taxon>Arachnida</taxon>
        <taxon>Araneae</taxon>
        <taxon>Araneomorphae</taxon>
        <taxon>Entelegynae</taxon>
        <taxon>Araneoidea</taxon>
        <taxon>Araneidae</taxon>
        <taxon>Araneus</taxon>
    </lineage>
</organism>
<feature type="region of interest" description="Disordered" evidence="1">
    <location>
        <begin position="67"/>
        <end position="122"/>
    </location>
</feature>
<evidence type="ECO:0000313" key="2">
    <source>
        <dbReference type="EMBL" id="GBN08582.1"/>
    </source>
</evidence>
<comment type="caution">
    <text evidence="2">The sequence shown here is derived from an EMBL/GenBank/DDBJ whole genome shotgun (WGS) entry which is preliminary data.</text>
</comment>
<feature type="compositionally biased region" description="Polar residues" evidence="1">
    <location>
        <begin position="67"/>
        <end position="79"/>
    </location>
</feature>
<evidence type="ECO:0000256" key="1">
    <source>
        <dbReference type="SAM" id="MobiDB-lite"/>
    </source>
</evidence>
<name>A0A4Y2L233_ARAVE</name>
<gene>
    <name evidence="2" type="ORF">AVEN_264860_1</name>
</gene>
<proteinExistence type="predicted"/>
<keyword evidence="3" id="KW-1185">Reference proteome</keyword>
<reference evidence="2 3" key="1">
    <citation type="journal article" date="2019" name="Sci. Rep.">
        <title>Orb-weaving spider Araneus ventricosus genome elucidates the spidroin gene catalogue.</title>
        <authorList>
            <person name="Kono N."/>
            <person name="Nakamura H."/>
            <person name="Ohtoshi R."/>
            <person name="Moran D.A.P."/>
            <person name="Shinohara A."/>
            <person name="Yoshida Y."/>
            <person name="Fujiwara M."/>
            <person name="Mori M."/>
            <person name="Tomita M."/>
            <person name="Arakawa K."/>
        </authorList>
    </citation>
    <scope>NUCLEOTIDE SEQUENCE [LARGE SCALE GENOMIC DNA]</scope>
</reference>
<feature type="compositionally biased region" description="Polar residues" evidence="1">
    <location>
        <begin position="86"/>
        <end position="115"/>
    </location>
</feature>
<accession>A0A4Y2L233</accession>
<dbReference type="AlphaFoldDB" id="A0A4Y2L233"/>
<dbReference type="Proteomes" id="UP000499080">
    <property type="component" value="Unassembled WGS sequence"/>
</dbReference>